<dbReference type="InterPro" id="IPR042070">
    <property type="entry name" value="PucR_C-HTH_sf"/>
</dbReference>
<evidence type="ECO:0000259" key="3">
    <source>
        <dbReference type="Pfam" id="PF17853"/>
    </source>
</evidence>
<dbReference type="PANTHER" id="PTHR33744">
    <property type="entry name" value="CARBOHYDRATE DIACID REGULATOR"/>
    <property type="match status" value="1"/>
</dbReference>
<feature type="domain" description="CdaR GGDEF-like" evidence="3">
    <location>
        <begin position="130"/>
        <end position="245"/>
    </location>
</feature>
<proteinExistence type="inferred from homology"/>
<evidence type="ECO:0000256" key="1">
    <source>
        <dbReference type="ARBA" id="ARBA00006754"/>
    </source>
</evidence>
<dbReference type="RefSeq" id="WP_068624873.1">
    <property type="nucleotide sequence ID" value="NZ_FJNB01000033.1"/>
</dbReference>
<evidence type="ECO:0000313" key="7">
    <source>
        <dbReference type="Proteomes" id="UP000199280"/>
    </source>
</evidence>
<accession>A0A143ZA98</accession>
<dbReference type="Pfam" id="PF13556">
    <property type="entry name" value="HTH_30"/>
    <property type="match status" value="1"/>
</dbReference>
<feature type="domain" description="PucR C-terminal helix-turn-helix" evidence="2">
    <location>
        <begin position="306"/>
        <end position="352"/>
    </location>
</feature>
<dbReference type="Gene3D" id="1.10.10.2840">
    <property type="entry name" value="PucR C-terminal helix-turn-helix domain"/>
    <property type="match status" value="1"/>
</dbReference>
<reference evidence="5 7" key="2">
    <citation type="submission" date="2016-10" db="EMBL/GenBank/DDBJ databases">
        <authorList>
            <person name="Varghese N."/>
            <person name="Submissions S."/>
        </authorList>
    </citation>
    <scope>NUCLEOTIDE SEQUENCE [LARGE SCALE GENOMIC DNA]</scope>
    <source>
        <strain evidence="5 7">DSM 22150</strain>
    </source>
</reference>
<dbReference type="Pfam" id="PF17853">
    <property type="entry name" value="GGDEF_2"/>
    <property type="match status" value="1"/>
</dbReference>
<protein>
    <submittedName>
        <fullName evidence="5">PucR C-terminal helix-turn-helix domain-containing protein</fullName>
    </submittedName>
</protein>
<evidence type="ECO:0000313" key="5">
    <source>
        <dbReference type="EMBL" id="SEJ93859.1"/>
    </source>
</evidence>
<organism evidence="4 6">
    <name type="scientific">Trichococcus ilyis</name>
    <dbReference type="NCBI Taxonomy" id="640938"/>
    <lineage>
        <taxon>Bacteria</taxon>
        <taxon>Bacillati</taxon>
        <taxon>Bacillota</taxon>
        <taxon>Bacilli</taxon>
        <taxon>Lactobacillales</taxon>
        <taxon>Carnobacteriaceae</taxon>
        <taxon>Trichococcus</taxon>
    </lineage>
</organism>
<dbReference type="InterPro" id="IPR051448">
    <property type="entry name" value="CdaR-like_regulators"/>
</dbReference>
<keyword evidence="7" id="KW-1185">Reference proteome</keyword>
<gene>
    <name evidence="5" type="ORF">SAMN05216375_14215</name>
    <name evidence="4" type="ORF">TR210_2875</name>
</gene>
<dbReference type="InterPro" id="IPR025736">
    <property type="entry name" value="PucR_C-HTH_dom"/>
</dbReference>
<name>A0A143ZA98_9LACT</name>
<evidence type="ECO:0000259" key="2">
    <source>
        <dbReference type="Pfam" id="PF13556"/>
    </source>
</evidence>
<dbReference type="PANTHER" id="PTHR33744:SF16">
    <property type="entry name" value="CARBOHYDRATE DIACID REGULATOR"/>
    <property type="match status" value="1"/>
</dbReference>
<dbReference type="Proteomes" id="UP000199280">
    <property type="component" value="Unassembled WGS sequence"/>
</dbReference>
<dbReference type="AlphaFoldDB" id="A0A143ZA98"/>
<evidence type="ECO:0000313" key="6">
    <source>
        <dbReference type="Proteomes" id="UP000076878"/>
    </source>
</evidence>
<dbReference type="OrthoDB" id="142218at2"/>
<sequence>MEISKIDFLFIKKFLSSVTIADVEMFNINGKSYASKEVDKVIQENTINQVITSNNYIYAPIERQDKIFFYLRIRNTSSSDYLEPLAVSLKSMLEESLKYVQHTTRPSNIDMLDDFLVELLIREPYGQTNNLVERANLLQFDHTIPRSVVLVDIVHFKSIVRHSSDKEEVQDKLNRIHRILKNSISNFNEHSAYLYDDKFILFKIKDSDLDSELMAIREKIQSQLSLTTQFVIGRTCSRLEDYRNEFKKMTELHQNFPRHRLQNPLYHVDDHEIELLLLDVDQETKAFFAKNQRERLQEIKQTNEELIETLVHFFKNSMDTKRTAEKMFIHKNTVYYRIKKLSQLLDVDLFDSYSCTFVFLQTCLV</sequence>
<dbReference type="Proteomes" id="UP000076878">
    <property type="component" value="Unassembled WGS sequence"/>
</dbReference>
<reference evidence="4 6" key="1">
    <citation type="submission" date="2016-02" db="EMBL/GenBank/DDBJ databases">
        <authorList>
            <person name="Wen L."/>
            <person name="He K."/>
            <person name="Yang H."/>
        </authorList>
    </citation>
    <scope>NUCLEOTIDE SEQUENCE [LARGE SCALE GENOMIC DNA]</scope>
    <source>
        <strain evidence="4">Trichococcus_R210</strain>
    </source>
</reference>
<dbReference type="InterPro" id="IPR041522">
    <property type="entry name" value="CdaR_GGDEF"/>
</dbReference>
<evidence type="ECO:0000313" key="4">
    <source>
        <dbReference type="EMBL" id="CZR10182.1"/>
    </source>
</evidence>
<dbReference type="EMBL" id="FJNB01000033">
    <property type="protein sequence ID" value="CZR10182.1"/>
    <property type="molecule type" value="Genomic_DNA"/>
</dbReference>
<comment type="similarity">
    <text evidence="1">Belongs to the CdaR family.</text>
</comment>
<dbReference type="EMBL" id="FNYT01000042">
    <property type="protein sequence ID" value="SEJ93859.1"/>
    <property type="molecule type" value="Genomic_DNA"/>
</dbReference>